<keyword evidence="2" id="KW-1185">Reference proteome</keyword>
<evidence type="ECO:0000313" key="1">
    <source>
        <dbReference type="EMBL" id="GHO87848.1"/>
    </source>
</evidence>
<organism evidence="1 2">
    <name type="scientific">Dictyobacter formicarum</name>
    <dbReference type="NCBI Taxonomy" id="2778368"/>
    <lineage>
        <taxon>Bacteria</taxon>
        <taxon>Bacillati</taxon>
        <taxon>Chloroflexota</taxon>
        <taxon>Ktedonobacteria</taxon>
        <taxon>Ktedonobacterales</taxon>
        <taxon>Dictyobacteraceae</taxon>
        <taxon>Dictyobacter</taxon>
    </lineage>
</organism>
<protein>
    <submittedName>
        <fullName evidence="1">Uncharacterized protein</fullName>
    </submittedName>
</protein>
<reference evidence="1 2" key="1">
    <citation type="journal article" date="2021" name="Int. J. Syst. Evol. Microbiol.">
        <title>Reticulibacter mediterranei gen. nov., sp. nov., within the new family Reticulibacteraceae fam. nov., and Ktedonospora formicarum gen. nov., sp. nov., Ktedonobacter robiniae sp. nov., Dictyobacter formicarum sp. nov. and Dictyobacter arantiisoli sp. nov., belonging to the class Ktedonobacteria.</title>
        <authorList>
            <person name="Yabe S."/>
            <person name="Zheng Y."/>
            <person name="Wang C.M."/>
            <person name="Sakai Y."/>
            <person name="Abe K."/>
            <person name="Yokota A."/>
            <person name="Donadio S."/>
            <person name="Cavaletti L."/>
            <person name="Monciardini P."/>
        </authorList>
    </citation>
    <scope>NUCLEOTIDE SEQUENCE [LARGE SCALE GENOMIC DNA]</scope>
    <source>
        <strain evidence="1 2">SOSP1-9</strain>
    </source>
</reference>
<sequence>MKFESPLERYLFDKYILDVCIATLKQGGVTSKLDTYQFLLPIDAWAIPKYPDQTVILPPSADLRAAITSFVIRNELYLRMPDYWLGTWIEPDTHNCYLDITSLCFCLDDAVQEARALSRRAQRKIVALYDFKRGQAIYL</sequence>
<dbReference type="RefSeq" id="WP_201365373.1">
    <property type="nucleotide sequence ID" value="NZ_BNJJ01000019.1"/>
</dbReference>
<gene>
    <name evidence="1" type="ORF">KSZ_58540</name>
</gene>
<evidence type="ECO:0000313" key="2">
    <source>
        <dbReference type="Proteomes" id="UP000635565"/>
    </source>
</evidence>
<dbReference type="Proteomes" id="UP000635565">
    <property type="component" value="Unassembled WGS sequence"/>
</dbReference>
<comment type="caution">
    <text evidence="1">The sequence shown here is derived from an EMBL/GenBank/DDBJ whole genome shotgun (WGS) entry which is preliminary data.</text>
</comment>
<dbReference type="EMBL" id="BNJJ01000019">
    <property type="protein sequence ID" value="GHO87848.1"/>
    <property type="molecule type" value="Genomic_DNA"/>
</dbReference>
<name>A0ABQ3VQH4_9CHLR</name>
<accession>A0ABQ3VQH4</accession>
<proteinExistence type="predicted"/>